<evidence type="ECO:0000256" key="9">
    <source>
        <dbReference type="ARBA" id="ARBA00023172"/>
    </source>
</evidence>
<sequence>MSYANRGTAFESMLDFTNEIYDRNGRAVINKRPTPVKVTRSSGFKVLAGFFEKPSTVDYDGVSKGKAIAFEAKSVKSLTRFDINNMEKHQYEYLEKYHRQNGVAFLLVHFTKLRKTYLLQFETLRSYWLHSKEPNGRKSIPIDDFEMHAYEVPTTTVPVDYLSVVERVYAA</sequence>
<dbReference type="InterPro" id="IPR004612">
    <property type="entry name" value="Resolv_RecU"/>
</dbReference>
<comment type="cofactor">
    <cofactor evidence="13">
        <name>Mg(2+)</name>
        <dbReference type="ChEBI" id="CHEBI:18420"/>
    </cofactor>
    <text evidence="13">Binds 1 Mg(2+) ion per subunit.</text>
</comment>
<evidence type="ECO:0000256" key="8">
    <source>
        <dbReference type="ARBA" id="ARBA00022842"/>
    </source>
</evidence>
<dbReference type="AlphaFoldDB" id="A0A383RBZ2"/>
<evidence type="ECO:0000256" key="6">
    <source>
        <dbReference type="ARBA" id="ARBA00022763"/>
    </source>
</evidence>
<dbReference type="EMBL" id="LS992241">
    <property type="protein sequence ID" value="SYX84645.1"/>
    <property type="molecule type" value="Genomic_DNA"/>
</dbReference>
<dbReference type="SUPFAM" id="SSF52980">
    <property type="entry name" value="Restriction endonuclease-like"/>
    <property type="match status" value="1"/>
</dbReference>
<evidence type="ECO:0000256" key="1">
    <source>
        <dbReference type="ARBA" id="ARBA00004496"/>
    </source>
</evidence>
<feature type="binding site" evidence="13">
    <location>
        <position position="56"/>
    </location>
    <ligand>
        <name>Mg(2+)</name>
        <dbReference type="ChEBI" id="CHEBI:18420"/>
    </ligand>
</feature>
<dbReference type="InterPro" id="IPR011335">
    <property type="entry name" value="Restrct_endonuc-II-like"/>
</dbReference>
<feature type="binding site" evidence="13">
    <location>
        <position position="58"/>
    </location>
    <ligand>
        <name>Mg(2+)</name>
        <dbReference type="ChEBI" id="CHEBI:18420"/>
    </ligand>
</feature>
<comment type="subcellular location">
    <subcellularLocation>
        <location evidence="1 13">Cytoplasm</location>
    </subcellularLocation>
</comment>
<keyword evidence="8 13" id="KW-0460">Magnesium</keyword>
<keyword evidence="10 13" id="KW-0234">DNA repair</keyword>
<evidence type="ECO:0000256" key="5">
    <source>
        <dbReference type="ARBA" id="ARBA00022759"/>
    </source>
</evidence>
<feature type="binding site" evidence="13">
    <location>
        <position position="90"/>
    </location>
    <ligand>
        <name>Mg(2+)</name>
        <dbReference type="ChEBI" id="CHEBI:18420"/>
    </ligand>
</feature>
<dbReference type="GO" id="GO:0006281">
    <property type="term" value="P:DNA repair"/>
    <property type="evidence" value="ECO:0007669"/>
    <property type="project" value="UniProtKB-UniRule"/>
</dbReference>
<feature type="site" description="Transition state stabilizer" evidence="13">
    <location>
        <position position="73"/>
    </location>
</feature>
<reference evidence="15" key="1">
    <citation type="submission" date="2018-08" db="EMBL/GenBank/DDBJ databases">
        <authorList>
            <person name="Chevrot R."/>
        </authorList>
    </citation>
    <scope>NUCLEOTIDE SEQUENCE [LARGE SCALE GENOMIC DNA]</scope>
</reference>
<evidence type="ECO:0000256" key="10">
    <source>
        <dbReference type="ARBA" id="ARBA00023204"/>
    </source>
</evidence>
<gene>
    <name evidence="13 14" type="primary">recU</name>
    <name evidence="14" type="ORF">PBLR_13067</name>
</gene>
<evidence type="ECO:0000256" key="2">
    <source>
        <dbReference type="ARBA" id="ARBA00022490"/>
    </source>
</evidence>
<evidence type="ECO:0000256" key="12">
    <source>
        <dbReference type="ARBA" id="ARBA00029523"/>
    </source>
</evidence>
<dbReference type="Proteomes" id="UP000304148">
    <property type="component" value="Chromosome"/>
</dbReference>
<keyword evidence="9 13" id="KW-0233">DNA recombination</keyword>
<dbReference type="GO" id="GO:0007059">
    <property type="term" value="P:chromosome segregation"/>
    <property type="evidence" value="ECO:0007669"/>
    <property type="project" value="UniProtKB-UniRule"/>
</dbReference>
<proteinExistence type="inferred from homology"/>
<keyword evidence="2 13" id="KW-0963">Cytoplasm</keyword>
<accession>A0A383RBZ2</accession>
<dbReference type="GO" id="GO:0000287">
    <property type="term" value="F:magnesium ion binding"/>
    <property type="evidence" value="ECO:0007669"/>
    <property type="project" value="UniProtKB-UniRule"/>
</dbReference>
<evidence type="ECO:0000313" key="15">
    <source>
        <dbReference type="Proteomes" id="UP000304148"/>
    </source>
</evidence>
<keyword evidence="4 13" id="KW-0479">Metal-binding</keyword>
<dbReference type="Gene3D" id="3.40.1350.10">
    <property type="match status" value="1"/>
</dbReference>
<comment type="catalytic activity">
    <reaction evidence="13">
        <text>Endonucleolytic cleavage at a junction such as a reciprocal single-stranded crossover between two homologous DNA duplexes (Holliday junction).</text>
        <dbReference type="EC" id="3.1.21.10"/>
    </reaction>
</comment>
<dbReference type="EC" id="3.1.21.10" evidence="13"/>
<evidence type="ECO:0000256" key="4">
    <source>
        <dbReference type="ARBA" id="ARBA00022723"/>
    </source>
</evidence>
<dbReference type="HAMAP" id="MF_00130">
    <property type="entry name" value="RecU"/>
    <property type="match status" value="1"/>
</dbReference>
<name>A0A383RBZ2_PAEAL</name>
<evidence type="ECO:0000256" key="13">
    <source>
        <dbReference type="HAMAP-Rule" id="MF_00130"/>
    </source>
</evidence>
<dbReference type="RefSeq" id="WP_138186515.1">
    <property type="nucleotide sequence ID" value="NZ_LS992241.1"/>
</dbReference>
<keyword evidence="7 13" id="KW-0378">Hydrolase</keyword>
<dbReference type="InterPro" id="IPR011856">
    <property type="entry name" value="tRNA_endonuc-like_dom_sf"/>
</dbReference>
<comment type="function">
    <text evidence="13">Endonuclease that resolves Holliday junction intermediates in genetic recombination. Cleaves mobile four-strand junctions by introducing symmetrical nicks in paired strands. Promotes annealing of linear ssDNA with homologous dsDNA. Required for DNA repair, homologous recombination and chromosome segregation.</text>
</comment>
<protein>
    <recommendedName>
        <fullName evidence="12 13">Holliday junction resolvase RecU</fullName>
        <ecNumber evidence="13">3.1.21.10</ecNumber>
    </recommendedName>
    <alternativeName>
        <fullName evidence="13">Recombination protein U homolog</fullName>
    </alternativeName>
</protein>
<dbReference type="GO" id="GO:0008821">
    <property type="term" value="F:crossover junction DNA endonuclease activity"/>
    <property type="evidence" value="ECO:0007669"/>
    <property type="project" value="UniProtKB-EC"/>
</dbReference>
<organism evidence="14 15">
    <name type="scientific">Paenibacillus alvei</name>
    <name type="common">Bacillus alvei</name>
    <dbReference type="NCBI Taxonomy" id="44250"/>
    <lineage>
        <taxon>Bacteria</taxon>
        <taxon>Bacillati</taxon>
        <taxon>Bacillota</taxon>
        <taxon>Bacilli</taxon>
        <taxon>Bacillales</taxon>
        <taxon>Paenibacillaceae</taxon>
        <taxon>Paenibacillus</taxon>
    </lineage>
</organism>
<evidence type="ECO:0000256" key="11">
    <source>
        <dbReference type="ARBA" id="ARBA00023447"/>
    </source>
</evidence>
<dbReference type="CDD" id="cd22354">
    <property type="entry name" value="RecU-like"/>
    <property type="match status" value="1"/>
</dbReference>
<dbReference type="GO" id="GO:0003676">
    <property type="term" value="F:nucleic acid binding"/>
    <property type="evidence" value="ECO:0007669"/>
    <property type="project" value="InterPro"/>
</dbReference>
<evidence type="ECO:0000256" key="7">
    <source>
        <dbReference type="ARBA" id="ARBA00022801"/>
    </source>
</evidence>
<keyword evidence="6 13" id="KW-0227">DNA damage</keyword>
<feature type="binding site" evidence="13">
    <location>
        <position position="71"/>
    </location>
    <ligand>
        <name>Mg(2+)</name>
        <dbReference type="ChEBI" id="CHEBI:18420"/>
    </ligand>
</feature>
<dbReference type="GO" id="GO:0006310">
    <property type="term" value="P:DNA recombination"/>
    <property type="evidence" value="ECO:0007669"/>
    <property type="project" value="UniProtKB-UniRule"/>
</dbReference>
<dbReference type="GO" id="GO:0005737">
    <property type="term" value="C:cytoplasm"/>
    <property type="evidence" value="ECO:0007669"/>
    <property type="project" value="UniProtKB-SubCell"/>
</dbReference>
<comment type="similarity">
    <text evidence="11 13">Belongs to the RecU family.</text>
</comment>
<evidence type="ECO:0000256" key="3">
    <source>
        <dbReference type="ARBA" id="ARBA00022722"/>
    </source>
</evidence>
<keyword evidence="5 13" id="KW-0255">Endonuclease</keyword>
<dbReference type="Pfam" id="PF03838">
    <property type="entry name" value="RecU"/>
    <property type="match status" value="1"/>
</dbReference>
<keyword evidence="3 13" id="KW-0540">Nuclease</keyword>
<evidence type="ECO:0000313" key="14">
    <source>
        <dbReference type="EMBL" id="SYX84645.1"/>
    </source>
</evidence>
<dbReference type="PIRSF" id="PIRSF037785">
    <property type="entry name" value="RecU"/>
    <property type="match status" value="1"/>
</dbReference>